<protein>
    <submittedName>
        <fullName evidence="1">Uncharacterized protein</fullName>
    </submittedName>
</protein>
<organism evidence="1 2">
    <name type="scientific">Candidatus Nomurabacteria bacterium GW2011_GWC2_42_20</name>
    <dbReference type="NCBI Taxonomy" id="1618756"/>
    <lineage>
        <taxon>Bacteria</taxon>
        <taxon>Candidatus Nomuraibacteriota</taxon>
    </lineage>
</organism>
<dbReference type="EMBL" id="LCDG01000002">
    <property type="protein sequence ID" value="KKS48262.1"/>
    <property type="molecule type" value="Genomic_DNA"/>
</dbReference>
<comment type="caution">
    <text evidence="1">The sequence shown here is derived from an EMBL/GenBank/DDBJ whole genome shotgun (WGS) entry which is preliminary data.</text>
</comment>
<sequence length="41" mass="4951">MNKSYKQFCKTYPQNINILIFSKDLLINDIIKLSTYPHIQY</sequence>
<evidence type="ECO:0000313" key="2">
    <source>
        <dbReference type="Proteomes" id="UP000034704"/>
    </source>
</evidence>
<reference evidence="1 2" key="1">
    <citation type="journal article" date="2015" name="Nature">
        <title>rRNA introns, odd ribosomes, and small enigmatic genomes across a large radiation of phyla.</title>
        <authorList>
            <person name="Brown C.T."/>
            <person name="Hug L.A."/>
            <person name="Thomas B.C."/>
            <person name="Sharon I."/>
            <person name="Castelle C.J."/>
            <person name="Singh A."/>
            <person name="Wilkins M.J."/>
            <person name="Williams K.H."/>
            <person name="Banfield J.F."/>
        </authorList>
    </citation>
    <scope>NUCLEOTIDE SEQUENCE [LARGE SCALE GENOMIC DNA]</scope>
</reference>
<dbReference type="AlphaFoldDB" id="A0A0G0ZHQ8"/>
<accession>A0A0G0ZHQ8</accession>
<evidence type="ECO:0000313" key="1">
    <source>
        <dbReference type="EMBL" id="KKS48262.1"/>
    </source>
</evidence>
<dbReference type="Proteomes" id="UP000034704">
    <property type="component" value="Unassembled WGS sequence"/>
</dbReference>
<name>A0A0G0ZHQ8_9BACT</name>
<dbReference type="STRING" id="1618756.UV12_C0002G0111"/>
<proteinExistence type="predicted"/>
<gene>
    <name evidence="1" type="ORF">UV12_C0002G0111</name>
</gene>